<gene>
    <name evidence="3" type="ORF">KOI35_25820</name>
</gene>
<keyword evidence="2" id="KW-0472">Membrane</keyword>
<dbReference type="EMBL" id="JAHKKG010000008">
    <property type="protein sequence ID" value="MBU2666935.1"/>
    <property type="molecule type" value="Genomic_DNA"/>
</dbReference>
<accession>A0ABS5YU40</accession>
<feature type="transmembrane region" description="Helical" evidence="2">
    <location>
        <begin position="25"/>
        <end position="45"/>
    </location>
</feature>
<dbReference type="Proteomes" id="UP001519654">
    <property type="component" value="Unassembled WGS sequence"/>
</dbReference>
<keyword evidence="2" id="KW-1133">Transmembrane helix</keyword>
<comment type="caution">
    <text evidence="3">The sequence shown here is derived from an EMBL/GenBank/DDBJ whole genome shotgun (WGS) entry which is preliminary data.</text>
</comment>
<evidence type="ECO:0000256" key="1">
    <source>
        <dbReference type="SAM" id="MobiDB-lite"/>
    </source>
</evidence>
<evidence type="ECO:0000313" key="3">
    <source>
        <dbReference type="EMBL" id="MBU2666935.1"/>
    </source>
</evidence>
<reference evidence="3 4" key="1">
    <citation type="submission" date="2021-06" db="EMBL/GenBank/DDBJ databases">
        <title>Actinoplanes lichenicola sp. nov., and Actinoplanes ovalisporus sp. nov., isolated from lichen in Thailand.</title>
        <authorList>
            <person name="Saeng-In P."/>
            <person name="Kanchanasin P."/>
            <person name="Yuki M."/>
            <person name="Kudo T."/>
            <person name="Ohkuma M."/>
            <person name="Phongsopitanun W."/>
            <person name="Tanasupawat S."/>
        </authorList>
    </citation>
    <scope>NUCLEOTIDE SEQUENCE [LARGE SCALE GENOMIC DNA]</scope>
    <source>
        <strain evidence="3 4">NBRC 110975</strain>
    </source>
</reference>
<evidence type="ECO:0000256" key="2">
    <source>
        <dbReference type="SAM" id="Phobius"/>
    </source>
</evidence>
<evidence type="ECO:0008006" key="5">
    <source>
        <dbReference type="Google" id="ProtNLM"/>
    </source>
</evidence>
<keyword evidence="4" id="KW-1185">Reference proteome</keyword>
<evidence type="ECO:0000313" key="4">
    <source>
        <dbReference type="Proteomes" id="UP001519654"/>
    </source>
</evidence>
<feature type="region of interest" description="Disordered" evidence="1">
    <location>
        <begin position="116"/>
        <end position="139"/>
    </location>
</feature>
<feature type="transmembrane region" description="Helical" evidence="2">
    <location>
        <begin position="199"/>
        <end position="223"/>
    </location>
</feature>
<organism evidence="3 4">
    <name type="scientific">Paractinoplanes bogorensis</name>
    <dbReference type="NCBI Taxonomy" id="1610840"/>
    <lineage>
        <taxon>Bacteria</taxon>
        <taxon>Bacillati</taxon>
        <taxon>Actinomycetota</taxon>
        <taxon>Actinomycetes</taxon>
        <taxon>Micromonosporales</taxon>
        <taxon>Micromonosporaceae</taxon>
        <taxon>Paractinoplanes</taxon>
    </lineage>
</organism>
<name>A0ABS5YU40_9ACTN</name>
<sequence length="290" mass="32133">MLAGFWTSVGGKLAERWLTVSAGALVYWLGVLGAWTLGHGGTAGFERALDRLGTRPAAVQVVVLAGALLVVAGTGIVVQALAHPTIRALEGYWPAWLDRPRSVLVARAQRRFDREDQQWQERATGAEQPDPTIRRWPMDPERMMPTRIGNILRAAEGHPADKYGLDGIALWPHLWLLLPEPARQEIAAARAGLDGAARLFLWGLLALPLAGWTWTAVPVSLLAMAAAVRWRGPAAAIVYADLVEASYDLYRTSLYEQMRWPLPANPRQERAEGRRLTEYVWRGPDDEPEQ</sequence>
<dbReference type="RefSeq" id="WP_215791057.1">
    <property type="nucleotide sequence ID" value="NZ_JAHKKG010000008.1"/>
</dbReference>
<protein>
    <recommendedName>
        <fullName evidence="5">DUF4389 domain-containing protein</fullName>
    </recommendedName>
</protein>
<proteinExistence type="predicted"/>
<feature type="transmembrane region" description="Helical" evidence="2">
    <location>
        <begin position="57"/>
        <end position="82"/>
    </location>
</feature>
<keyword evidence="2" id="KW-0812">Transmembrane</keyword>